<sequence length="291" mass="32779">MNNIILIDDDKDFTTSFVNEAAALTISVSPQSSLEGLKRILPAFAHKYAAVVLDIKCLMTDSQTKENADFIGAALHYIDTTVPGFPRFILTGDETEFEGLKKYYPKEKMFLKKPDDQKELFIELQACIKDAEPLRLKRENPAVFEAFDQNKLDVAKETILISVLKNYNESNPAKFKGILADVRELHEEVYRAINKRNKAVVRDSDIKANNSPSFTGSFHKHLEGNPNPADSYKPTTPPYQDSTIAGATKFIHHACSEYVHGTSKTGYQITPYAIRALINSLLEVIIWSKQY</sequence>
<accession>A0ABR7KXZ3</accession>
<protein>
    <recommendedName>
        <fullName evidence="4">Response regulatory domain-containing protein</fullName>
    </recommendedName>
</protein>
<name>A0ABR7KXZ3_9SPHI</name>
<comment type="caution">
    <text evidence="2">The sequence shown here is derived from an EMBL/GenBank/DDBJ whole genome shotgun (WGS) entry which is preliminary data.</text>
</comment>
<proteinExistence type="predicted"/>
<gene>
    <name evidence="2" type="ORF">H7U22_20340</name>
</gene>
<evidence type="ECO:0008006" key="4">
    <source>
        <dbReference type="Google" id="ProtNLM"/>
    </source>
</evidence>
<reference evidence="2 3" key="1">
    <citation type="submission" date="2020-08" db="EMBL/GenBank/DDBJ databases">
        <authorList>
            <person name="Sun Q."/>
            <person name="Inoue M."/>
        </authorList>
    </citation>
    <scope>NUCLEOTIDE SEQUENCE [LARGE SCALE GENOMIC DNA]</scope>
    <source>
        <strain evidence="2 3">CCM 8938</strain>
    </source>
</reference>
<feature type="region of interest" description="Disordered" evidence="1">
    <location>
        <begin position="214"/>
        <end position="238"/>
    </location>
</feature>
<dbReference type="EMBL" id="JACRYL010000026">
    <property type="protein sequence ID" value="MBC6112779.1"/>
    <property type="molecule type" value="Genomic_DNA"/>
</dbReference>
<evidence type="ECO:0000313" key="3">
    <source>
        <dbReference type="Proteomes" id="UP000652755"/>
    </source>
</evidence>
<evidence type="ECO:0000256" key="1">
    <source>
        <dbReference type="SAM" id="MobiDB-lite"/>
    </source>
</evidence>
<dbReference type="Proteomes" id="UP000652755">
    <property type="component" value="Unassembled WGS sequence"/>
</dbReference>
<keyword evidence="3" id="KW-1185">Reference proteome</keyword>
<organism evidence="2 3">
    <name type="scientific">Pedobacter fastidiosus</name>
    <dbReference type="NCBI Taxonomy" id="2765361"/>
    <lineage>
        <taxon>Bacteria</taxon>
        <taxon>Pseudomonadati</taxon>
        <taxon>Bacteroidota</taxon>
        <taxon>Sphingobacteriia</taxon>
        <taxon>Sphingobacteriales</taxon>
        <taxon>Sphingobacteriaceae</taxon>
        <taxon>Pedobacter</taxon>
    </lineage>
</organism>
<dbReference type="RefSeq" id="WP_187073192.1">
    <property type="nucleotide sequence ID" value="NZ_JACRYL010000026.1"/>
</dbReference>
<evidence type="ECO:0000313" key="2">
    <source>
        <dbReference type="EMBL" id="MBC6112779.1"/>
    </source>
</evidence>